<dbReference type="Proteomes" id="UP000616769">
    <property type="component" value="Unassembled WGS sequence"/>
</dbReference>
<gene>
    <name evidence="1" type="ORF">QR98_0051600</name>
</gene>
<dbReference type="VEuPathDB" id="VectorBase:SSCA006657"/>
<protein>
    <submittedName>
        <fullName evidence="1">Uncharacterized protein</fullName>
    </submittedName>
</protein>
<evidence type="ECO:0000313" key="2">
    <source>
        <dbReference type="Proteomes" id="UP000616769"/>
    </source>
</evidence>
<dbReference type="EMBL" id="JXLN01011031">
    <property type="protein sequence ID" value="KPM06682.1"/>
    <property type="molecule type" value="Genomic_DNA"/>
</dbReference>
<dbReference type="AlphaFoldDB" id="A0A132A6U8"/>
<reference evidence="1 2" key="1">
    <citation type="journal article" date="2015" name="Parasit. Vectors">
        <title>Draft genome of the scabies mite.</title>
        <authorList>
            <person name="Rider S.D.Jr."/>
            <person name="Morgan M.S."/>
            <person name="Arlian L.G."/>
        </authorList>
    </citation>
    <scope>NUCLEOTIDE SEQUENCE [LARGE SCALE GENOMIC DNA]</scope>
    <source>
        <strain evidence="1">Arlian Lab</strain>
    </source>
</reference>
<sequence length="126" mass="13729">MNSYQMKSVILFNLFLAFWIVGAENVPENRLNLSSSTNATERPPSSSPPSPYSGSETNSDPMQLAITLNSAIEMLNMISRLSTQTNDFFRTASKLASENGIPVNDPVTFIPSIIIYGAFVDCTGTD</sequence>
<dbReference type="OrthoDB" id="6423431at2759"/>
<name>A0A132A6U8_SARSC</name>
<comment type="caution">
    <text evidence="1">The sequence shown here is derived from an EMBL/GenBank/DDBJ whole genome shotgun (WGS) entry which is preliminary data.</text>
</comment>
<accession>A0A132A6U8</accession>
<evidence type="ECO:0000313" key="1">
    <source>
        <dbReference type="EMBL" id="KPM06682.1"/>
    </source>
</evidence>
<organism evidence="1 2">
    <name type="scientific">Sarcoptes scabiei</name>
    <name type="common">Itch mite</name>
    <name type="synonym">Acarus scabiei</name>
    <dbReference type="NCBI Taxonomy" id="52283"/>
    <lineage>
        <taxon>Eukaryota</taxon>
        <taxon>Metazoa</taxon>
        <taxon>Ecdysozoa</taxon>
        <taxon>Arthropoda</taxon>
        <taxon>Chelicerata</taxon>
        <taxon>Arachnida</taxon>
        <taxon>Acari</taxon>
        <taxon>Acariformes</taxon>
        <taxon>Sarcoptiformes</taxon>
        <taxon>Astigmata</taxon>
        <taxon>Psoroptidia</taxon>
        <taxon>Sarcoptoidea</taxon>
        <taxon>Sarcoptidae</taxon>
        <taxon>Sarcoptinae</taxon>
        <taxon>Sarcoptes</taxon>
    </lineage>
</organism>
<proteinExistence type="predicted"/>